<reference evidence="3" key="1">
    <citation type="submission" date="2017-02" db="UniProtKB">
        <authorList>
            <consortium name="WormBaseParasite"/>
        </authorList>
    </citation>
    <scope>IDENTIFICATION</scope>
</reference>
<keyword evidence="2" id="KW-1185">Reference proteome</keyword>
<dbReference type="Proteomes" id="UP000046393">
    <property type="component" value="Unplaced"/>
</dbReference>
<feature type="transmembrane region" description="Helical" evidence="1">
    <location>
        <begin position="255"/>
        <end position="279"/>
    </location>
</feature>
<feature type="transmembrane region" description="Helical" evidence="1">
    <location>
        <begin position="140"/>
        <end position="162"/>
    </location>
</feature>
<keyword evidence="1" id="KW-0472">Membrane</keyword>
<name>A0A0N5AM85_9BILA</name>
<accession>A0A0N5AM85</accession>
<feature type="transmembrane region" description="Helical" evidence="1">
    <location>
        <begin position="20"/>
        <end position="39"/>
    </location>
</feature>
<dbReference type="SUPFAM" id="SSF81321">
    <property type="entry name" value="Family A G protein-coupled receptor-like"/>
    <property type="match status" value="1"/>
</dbReference>
<dbReference type="AlphaFoldDB" id="A0A0N5AM85"/>
<protein>
    <submittedName>
        <fullName evidence="3">G_PROTEIN_RECEP_F1_2 domain-containing protein</fullName>
    </submittedName>
</protein>
<keyword evidence="1" id="KW-0812">Transmembrane</keyword>
<keyword evidence="1" id="KW-1133">Transmembrane helix</keyword>
<organism evidence="2 3">
    <name type="scientific">Syphacia muris</name>
    <dbReference type="NCBI Taxonomy" id="451379"/>
    <lineage>
        <taxon>Eukaryota</taxon>
        <taxon>Metazoa</taxon>
        <taxon>Ecdysozoa</taxon>
        <taxon>Nematoda</taxon>
        <taxon>Chromadorea</taxon>
        <taxon>Rhabditida</taxon>
        <taxon>Spirurina</taxon>
        <taxon>Oxyuridomorpha</taxon>
        <taxon>Oxyuroidea</taxon>
        <taxon>Oxyuridae</taxon>
        <taxon>Syphacia</taxon>
    </lineage>
</organism>
<feature type="transmembrane region" description="Helical" evidence="1">
    <location>
        <begin position="182"/>
        <end position="205"/>
    </location>
</feature>
<sequence>MSLNVTDEEDNLELQVTFRFYAVFGGTAIITNLINIIIINTYKPLQRKMTLYTALSFAEMINGIAYLVGAICREVSLAGRDSTKTLNPWICMTTKPWPVLFFLGGEFPALISFFLSLELMVASFYPGLYRAHWRYTNKVVLSYASFIICLCLNGVAFIAAKVNMDEPASSMCSVYEAAGTDYGVFHFIFVVVLYSVSTFLVFQAYRITRMTKAFSVADLRRQKLLLVINCVSSTFIAVPVLITLILIWLHQDPSLLFTGSIYCSFVFCSTLHFPLFFIFRREFRLRILFLLGRRRKSVPQPFQMPFSRSKITSIAATQVSRTVDF</sequence>
<evidence type="ECO:0000313" key="3">
    <source>
        <dbReference type="WBParaSite" id="SMUV_0000568701-mRNA-1"/>
    </source>
</evidence>
<feature type="transmembrane region" description="Helical" evidence="1">
    <location>
        <begin position="226"/>
        <end position="249"/>
    </location>
</feature>
<feature type="transmembrane region" description="Helical" evidence="1">
    <location>
        <begin position="51"/>
        <end position="71"/>
    </location>
</feature>
<dbReference type="Gene3D" id="1.20.1070.10">
    <property type="entry name" value="Rhodopsin 7-helix transmembrane proteins"/>
    <property type="match status" value="1"/>
</dbReference>
<proteinExistence type="predicted"/>
<dbReference type="WBParaSite" id="SMUV_0000568701-mRNA-1">
    <property type="protein sequence ID" value="SMUV_0000568701-mRNA-1"/>
    <property type="gene ID" value="SMUV_0000568701"/>
</dbReference>
<feature type="transmembrane region" description="Helical" evidence="1">
    <location>
        <begin position="107"/>
        <end position="128"/>
    </location>
</feature>
<evidence type="ECO:0000256" key="1">
    <source>
        <dbReference type="SAM" id="Phobius"/>
    </source>
</evidence>
<evidence type="ECO:0000313" key="2">
    <source>
        <dbReference type="Proteomes" id="UP000046393"/>
    </source>
</evidence>